<sequence length="48" mass="5686">MTKKEFPFMISINSKIRIGFLSGILFCLLTQCNLKIFDHKKTTIKNWH</sequence>
<dbReference type="AlphaFoldDB" id="M6FPH1"/>
<reference evidence="1 2" key="1">
    <citation type="submission" date="2013-01" db="EMBL/GenBank/DDBJ databases">
        <authorList>
            <person name="Harkins D.M."/>
            <person name="Durkin A.S."/>
            <person name="Brinkac L.M."/>
            <person name="Haft D.H."/>
            <person name="Selengut J.D."/>
            <person name="Sanka R."/>
            <person name="DePew J."/>
            <person name="Purushe J."/>
            <person name="Hospenthal D.R."/>
            <person name="Murray C.K."/>
            <person name="Pimentel G."/>
            <person name="Wasfy M."/>
            <person name="Vinetz J.M."/>
            <person name="Sutton G.G."/>
            <person name="Nierman W.C."/>
            <person name="Fouts D.E."/>
        </authorList>
    </citation>
    <scope>NUCLEOTIDE SEQUENCE [LARGE SCALE GENOMIC DNA]</scope>
    <source>
        <strain evidence="1 2">2006001855</strain>
    </source>
</reference>
<proteinExistence type="predicted"/>
<evidence type="ECO:0000313" key="2">
    <source>
        <dbReference type="Proteomes" id="UP000012101"/>
    </source>
</evidence>
<gene>
    <name evidence="1" type="ORF">LEP1GSC038_2454</name>
</gene>
<comment type="caution">
    <text evidence="1">The sequence shown here is derived from an EMBL/GenBank/DDBJ whole genome shotgun (WGS) entry which is preliminary data.</text>
</comment>
<evidence type="ECO:0000313" key="1">
    <source>
        <dbReference type="EMBL" id="EMM74385.1"/>
    </source>
</evidence>
<dbReference type="Proteomes" id="UP000012101">
    <property type="component" value="Unassembled WGS sequence"/>
</dbReference>
<name>M6FPH1_9LEPT</name>
<accession>M6FPH1</accession>
<organism evidence="1 2">
    <name type="scientific">Leptospira weilii str. 2006001855</name>
    <dbReference type="NCBI Taxonomy" id="996804"/>
    <lineage>
        <taxon>Bacteria</taxon>
        <taxon>Pseudomonadati</taxon>
        <taxon>Spirochaetota</taxon>
        <taxon>Spirochaetia</taxon>
        <taxon>Leptospirales</taxon>
        <taxon>Leptospiraceae</taxon>
        <taxon>Leptospira</taxon>
    </lineage>
</organism>
<protein>
    <submittedName>
        <fullName evidence="1">Uncharacterized protein</fullName>
    </submittedName>
</protein>
<dbReference type="EMBL" id="AFJM02000012">
    <property type="protein sequence ID" value="EMM74385.1"/>
    <property type="molecule type" value="Genomic_DNA"/>
</dbReference>